<organism evidence="4 5">
    <name type="scientific">Aspergillus cavernicola</name>
    <dbReference type="NCBI Taxonomy" id="176166"/>
    <lineage>
        <taxon>Eukaryota</taxon>
        <taxon>Fungi</taxon>
        <taxon>Dikarya</taxon>
        <taxon>Ascomycota</taxon>
        <taxon>Pezizomycotina</taxon>
        <taxon>Eurotiomycetes</taxon>
        <taxon>Eurotiomycetidae</taxon>
        <taxon>Eurotiales</taxon>
        <taxon>Aspergillaceae</taxon>
        <taxon>Aspergillus</taxon>
        <taxon>Aspergillus subgen. Nidulantes</taxon>
    </lineage>
</organism>
<sequence>MALSVPAGVAEDVAAGFRRFRDPLPEHATVITGLVADLFTISSSLKTLDDLSQNRRYRNIFPLARSDIELVSASLQYTLDDIVDFFSHLDRRGSSRGAHKKTWSSMCVFFMEESDESLAIRLVKYKSFLRELEDLIKDAGPDHGHMSHLREAFKELLVQQDSRLAMRLGAMSVSSPSSLSSNSTAPSSPVSDRKPRTRRSYERPRPPLRSPQTPTSPSSGSFFDIPPLAPDAPGSPVTSSATSHSLGSNTFSDHWATRVFLGPRTSTRFRQGGEDSKCYGDIQTGLNHWLHKEGYEELLHLAFPGFAGSPDFQVMFYLREDDHRARIVCKASTRTGPDESYCLPLNLLEVIRRDPSCLHLCRRRHGGTELVIWAILRFRAIEDMVVFFCTFLALRSQDSGRPVTQIRDYELPQEVELFGSPIMDDGFVHALRVYRDKVTGAVRLQASVHKGEMKRAPIWTAFITDQIRTRGWIRVVEQKVVLLSELRQTIFTFPEYTPPKTTRGGHLLKFTSRTDAESFINTMAELANEGNLIY</sequence>
<feature type="compositionally biased region" description="Basic and acidic residues" evidence="1">
    <location>
        <begin position="191"/>
        <end position="205"/>
    </location>
</feature>
<dbReference type="Pfam" id="PF23074">
    <property type="entry name" value="PH_FT_N"/>
    <property type="match status" value="1"/>
</dbReference>
<protein>
    <recommendedName>
        <fullName evidence="6">Fungal-type protein kinase domain-containing protein</fullName>
    </recommendedName>
</protein>
<feature type="region of interest" description="Disordered" evidence="1">
    <location>
        <begin position="173"/>
        <end position="246"/>
    </location>
</feature>
<dbReference type="InterPro" id="IPR057082">
    <property type="entry name" value="PH_C"/>
</dbReference>
<dbReference type="Proteomes" id="UP001610335">
    <property type="component" value="Unassembled WGS sequence"/>
</dbReference>
<dbReference type="InterPro" id="IPR057081">
    <property type="entry name" value="PH_N"/>
</dbReference>
<keyword evidence="5" id="KW-1185">Reference proteome</keyword>
<name>A0ABR4IS89_9EURO</name>
<dbReference type="EMBL" id="JBFXLS010000015">
    <property type="protein sequence ID" value="KAL2829663.1"/>
    <property type="molecule type" value="Genomic_DNA"/>
</dbReference>
<feature type="domain" description="PH" evidence="3">
    <location>
        <begin position="416"/>
        <end position="527"/>
    </location>
</feature>
<gene>
    <name evidence="4" type="ORF">BDW59DRAFT_32425</name>
</gene>
<evidence type="ECO:0008006" key="6">
    <source>
        <dbReference type="Google" id="ProtNLM"/>
    </source>
</evidence>
<proteinExistence type="predicted"/>
<dbReference type="Pfam" id="PF23076">
    <property type="entry name" value="PH_FT_C"/>
    <property type="match status" value="1"/>
</dbReference>
<evidence type="ECO:0000256" key="1">
    <source>
        <dbReference type="SAM" id="MobiDB-lite"/>
    </source>
</evidence>
<comment type="caution">
    <text evidence="4">The sequence shown here is derived from an EMBL/GenBank/DDBJ whole genome shotgun (WGS) entry which is preliminary data.</text>
</comment>
<feature type="domain" description="PH" evidence="2">
    <location>
        <begin position="286"/>
        <end position="413"/>
    </location>
</feature>
<evidence type="ECO:0000259" key="3">
    <source>
        <dbReference type="Pfam" id="PF23076"/>
    </source>
</evidence>
<feature type="compositionally biased region" description="Low complexity" evidence="1">
    <location>
        <begin position="210"/>
        <end position="221"/>
    </location>
</feature>
<accession>A0ABR4IS89</accession>
<evidence type="ECO:0000313" key="4">
    <source>
        <dbReference type="EMBL" id="KAL2829663.1"/>
    </source>
</evidence>
<feature type="compositionally biased region" description="Polar residues" evidence="1">
    <location>
        <begin position="236"/>
        <end position="246"/>
    </location>
</feature>
<evidence type="ECO:0000259" key="2">
    <source>
        <dbReference type="Pfam" id="PF23074"/>
    </source>
</evidence>
<evidence type="ECO:0000313" key="5">
    <source>
        <dbReference type="Proteomes" id="UP001610335"/>
    </source>
</evidence>
<feature type="compositionally biased region" description="Low complexity" evidence="1">
    <location>
        <begin position="173"/>
        <end position="190"/>
    </location>
</feature>
<reference evidence="4 5" key="1">
    <citation type="submission" date="2024-07" db="EMBL/GenBank/DDBJ databases">
        <title>Section-level genome sequencing and comparative genomics of Aspergillus sections Usti and Cavernicolus.</title>
        <authorList>
            <consortium name="Lawrence Berkeley National Laboratory"/>
            <person name="Nybo J.L."/>
            <person name="Vesth T.C."/>
            <person name="Theobald S."/>
            <person name="Frisvad J.C."/>
            <person name="Larsen T.O."/>
            <person name="Kjaerboelling I."/>
            <person name="Rothschild-Mancinelli K."/>
            <person name="Lyhne E.K."/>
            <person name="Kogle M.E."/>
            <person name="Barry K."/>
            <person name="Clum A."/>
            <person name="Na H."/>
            <person name="Ledsgaard L."/>
            <person name="Lin J."/>
            <person name="Lipzen A."/>
            <person name="Kuo A."/>
            <person name="Riley R."/>
            <person name="Mondo S."/>
            <person name="LaButti K."/>
            <person name="Haridas S."/>
            <person name="Pangalinan J."/>
            <person name="Salamov A.A."/>
            <person name="Simmons B.A."/>
            <person name="Magnuson J.K."/>
            <person name="Chen J."/>
            <person name="Drula E."/>
            <person name="Henrissat B."/>
            <person name="Wiebenga A."/>
            <person name="Lubbers R.J."/>
            <person name="Gomes A.C."/>
            <person name="Makela M.R."/>
            <person name="Stajich J."/>
            <person name="Grigoriev I.V."/>
            <person name="Mortensen U.H."/>
            <person name="De vries R.P."/>
            <person name="Baker S.E."/>
            <person name="Andersen M.R."/>
        </authorList>
    </citation>
    <scope>NUCLEOTIDE SEQUENCE [LARGE SCALE GENOMIC DNA]</scope>
    <source>
        <strain evidence="4 5">CBS 600.67</strain>
    </source>
</reference>